<reference evidence="1 2" key="1">
    <citation type="journal article" date="2016" name="Mol. Biol. Evol.">
        <title>Comparative Genomics of Early-Diverging Mushroom-Forming Fungi Provides Insights into the Origins of Lignocellulose Decay Capabilities.</title>
        <authorList>
            <person name="Nagy L.G."/>
            <person name="Riley R."/>
            <person name="Tritt A."/>
            <person name="Adam C."/>
            <person name="Daum C."/>
            <person name="Floudas D."/>
            <person name="Sun H."/>
            <person name="Yadav J.S."/>
            <person name="Pangilinan J."/>
            <person name="Larsson K.H."/>
            <person name="Matsuura K."/>
            <person name="Barry K."/>
            <person name="Labutti K."/>
            <person name="Kuo R."/>
            <person name="Ohm R.A."/>
            <person name="Bhattacharya S.S."/>
            <person name="Shirouzu T."/>
            <person name="Yoshinaga Y."/>
            <person name="Martin F.M."/>
            <person name="Grigoriev I.V."/>
            <person name="Hibbett D.S."/>
        </authorList>
    </citation>
    <scope>NUCLEOTIDE SEQUENCE [LARGE SCALE GENOMIC DNA]</scope>
    <source>
        <strain evidence="1 2">TUFC12733</strain>
    </source>
</reference>
<dbReference type="Proteomes" id="UP000076738">
    <property type="component" value="Unassembled WGS sequence"/>
</dbReference>
<accession>A0A167QP69</accession>
<sequence length="152" mass="16736">MSTRASLLLQTTRSLCTLFAHSAPLSAVSPLFTPSPTITEHGPPTPSVPFLRTFSGPGALEEYLSLLSRLLSISDAAYGEPSLDPEREIVCVKARARFTWLEGKGKGTQWEEEFVYVLSGFDELGRVGVWEVWADPLSAWLASQGRRVDDHD</sequence>
<evidence type="ECO:0000313" key="2">
    <source>
        <dbReference type="Proteomes" id="UP000076738"/>
    </source>
</evidence>
<proteinExistence type="predicted"/>
<evidence type="ECO:0000313" key="1">
    <source>
        <dbReference type="EMBL" id="KZP00113.1"/>
    </source>
</evidence>
<gene>
    <name evidence="1" type="ORF">CALVIDRAFT_560716</name>
</gene>
<keyword evidence="2" id="KW-1185">Reference proteome</keyword>
<dbReference type="AlphaFoldDB" id="A0A167QP69"/>
<organism evidence="1 2">
    <name type="scientific">Calocera viscosa (strain TUFC12733)</name>
    <dbReference type="NCBI Taxonomy" id="1330018"/>
    <lineage>
        <taxon>Eukaryota</taxon>
        <taxon>Fungi</taxon>
        <taxon>Dikarya</taxon>
        <taxon>Basidiomycota</taxon>
        <taxon>Agaricomycotina</taxon>
        <taxon>Dacrymycetes</taxon>
        <taxon>Dacrymycetales</taxon>
        <taxon>Dacrymycetaceae</taxon>
        <taxon>Calocera</taxon>
    </lineage>
</organism>
<protein>
    <submittedName>
        <fullName evidence="1">Uncharacterized protein</fullName>
    </submittedName>
</protein>
<name>A0A167QP69_CALVF</name>
<dbReference type="EMBL" id="KV417270">
    <property type="protein sequence ID" value="KZP00113.1"/>
    <property type="molecule type" value="Genomic_DNA"/>
</dbReference>
<dbReference type="OrthoDB" id="3352776at2759"/>